<dbReference type="Gene3D" id="3.90.1150.10">
    <property type="entry name" value="Aspartate Aminotransferase, domain 1"/>
    <property type="match status" value="1"/>
</dbReference>
<dbReference type="EMBL" id="JADPKZ010000038">
    <property type="protein sequence ID" value="MBF8377695.1"/>
    <property type="molecule type" value="Genomic_DNA"/>
</dbReference>
<keyword evidence="1" id="KW-0663">Pyridoxal phosphate</keyword>
<feature type="domain" description="Aminotransferase class I/classII large" evidence="3">
    <location>
        <begin position="205"/>
        <end position="532"/>
    </location>
</feature>
<protein>
    <recommendedName>
        <fullName evidence="2">Aminotransferase</fullName>
        <ecNumber evidence="2">2.6.1.-</ecNumber>
    </recommendedName>
</protein>
<dbReference type="PROSITE" id="PS00105">
    <property type="entry name" value="AA_TRANSFER_CLASS_1"/>
    <property type="match status" value="1"/>
</dbReference>
<evidence type="ECO:0000256" key="1">
    <source>
        <dbReference type="ARBA" id="ARBA00022898"/>
    </source>
</evidence>
<sequence length="556" mass="62140">MEKSKGQPGALRLPHDVASRRALEQSYEAESPFELRNELLALARRHDRKRARAMLDAGRGNPNWISAAPRDAFWLLGQFATDEARRVWQEGDLAGMPHPDGIGQRFEDFAQRHAEVPGCQVLLECLDAAAQRGLDRDGLLYEFVDGVIGDNYPTPDRILPYVERVLAHYLSEEIGAGRVHAGDLQLFATEGATAAMCYVFDSLAANELLPPGAKIAVMVPIFPPYIEIPALHRYRFDVVEIRATGRDASGETTWQYPEDELRKLADPSVRALFLVNPSNPPSVALSPENVETLVDIVRHHNPDLMIITDDVYGTFVEGFRSLAAELPENTLLVYSLSKHFGVTGWRLGVVALHRQNVFDKRLQHLPGEVRDRLGARYRILSPKPDALPFIDRMVADSRQVALNHTAGLSTPQQVQMALFALHALTTRGKQYKAQVRGICHRRMGRLYRALGVEMPSLQRWAEYYTEIDLLALARQRHGSDFVEHLQSAYEPVDILFRLAESSGIVLLNGGGFHAPAWSVRVSLANLPDDAYDIIGQEIVAALDAYALAWRRGERVT</sequence>
<dbReference type="RefSeq" id="WP_082743949.1">
    <property type="nucleotide sequence ID" value="NZ_JADPKZ010000038.1"/>
</dbReference>
<evidence type="ECO:0000256" key="2">
    <source>
        <dbReference type="RuleBase" id="RU000481"/>
    </source>
</evidence>
<dbReference type="InterPro" id="IPR004839">
    <property type="entry name" value="Aminotransferase_I/II_large"/>
</dbReference>
<keyword evidence="2 4" id="KW-0808">Transferase</keyword>
<keyword evidence="5" id="KW-1185">Reference proteome</keyword>
<keyword evidence="2 4" id="KW-0032">Aminotransferase</keyword>
<reference evidence="4 5" key="1">
    <citation type="submission" date="2020-11" db="EMBL/GenBank/DDBJ databases">
        <title>Genomic insight of Alicyclobacillus mali FL 18 reveals a new arsenic-resistant strain, with potential in environmental biotechnology.</title>
        <authorList>
            <person name="Fiorentino G."/>
            <person name="Gallo G."/>
            <person name="Aulitto M."/>
        </authorList>
    </citation>
    <scope>NUCLEOTIDE SEQUENCE [LARGE SCALE GENOMIC DNA]</scope>
    <source>
        <strain evidence="4 5">FL 18</strain>
    </source>
</reference>
<dbReference type="PANTHER" id="PTHR43795:SF2">
    <property type="entry name" value="BIFUNCTIONAL ASPARTATE AMINOTRANSFERASE AND GLUTAMATE_ASPARTATE-PREPHENATE AMINOTRANSFERASE"/>
    <property type="match status" value="1"/>
</dbReference>
<dbReference type="NCBIfam" id="TIGR03801">
    <property type="entry name" value="asp_4_decarbox"/>
    <property type="match status" value="1"/>
</dbReference>
<dbReference type="Proteomes" id="UP000642910">
    <property type="component" value="Unassembled WGS sequence"/>
</dbReference>
<dbReference type="InterPro" id="IPR015421">
    <property type="entry name" value="PyrdxlP-dep_Trfase_major"/>
</dbReference>
<name>A0ABS0F316_9BACL</name>
<dbReference type="InterPro" id="IPR015422">
    <property type="entry name" value="PyrdxlP-dep_Trfase_small"/>
</dbReference>
<dbReference type="InterPro" id="IPR050478">
    <property type="entry name" value="Ethylene_sulfur-biosynth"/>
</dbReference>
<dbReference type="InterPro" id="IPR015424">
    <property type="entry name" value="PyrdxlP-dep_Trfase"/>
</dbReference>
<proteinExistence type="inferred from homology"/>
<comment type="cofactor">
    <cofactor evidence="2">
        <name>pyridoxal 5'-phosphate</name>
        <dbReference type="ChEBI" id="CHEBI:597326"/>
    </cofactor>
</comment>
<accession>A0ABS0F316</accession>
<comment type="similarity">
    <text evidence="2">Belongs to the class-I pyridoxal-phosphate-dependent aminotransferase family.</text>
</comment>
<evidence type="ECO:0000313" key="5">
    <source>
        <dbReference type="Proteomes" id="UP000642910"/>
    </source>
</evidence>
<evidence type="ECO:0000313" key="4">
    <source>
        <dbReference type="EMBL" id="MBF8377695.1"/>
    </source>
</evidence>
<dbReference type="SUPFAM" id="SSF53383">
    <property type="entry name" value="PLP-dependent transferases"/>
    <property type="match status" value="1"/>
</dbReference>
<dbReference type="EC" id="2.6.1.-" evidence="2"/>
<organism evidence="4 5">
    <name type="scientific">Alicyclobacillus mali</name>
    <name type="common">ex Roth et al. 2021</name>
    <dbReference type="NCBI Taxonomy" id="1123961"/>
    <lineage>
        <taxon>Bacteria</taxon>
        <taxon>Bacillati</taxon>
        <taxon>Bacillota</taxon>
        <taxon>Bacilli</taxon>
        <taxon>Bacillales</taxon>
        <taxon>Alicyclobacillaceae</taxon>
        <taxon>Alicyclobacillus</taxon>
    </lineage>
</organism>
<dbReference type="GO" id="GO:0047688">
    <property type="term" value="F:aspartate 4-decarboxylase activity"/>
    <property type="evidence" value="ECO:0007669"/>
    <property type="project" value="UniProtKB-EC"/>
</dbReference>
<dbReference type="CDD" id="cd00609">
    <property type="entry name" value="AAT_like"/>
    <property type="match status" value="1"/>
</dbReference>
<gene>
    <name evidence="4" type="ORF">IW967_07420</name>
</gene>
<keyword evidence="4" id="KW-0456">Lyase</keyword>
<dbReference type="Pfam" id="PF00155">
    <property type="entry name" value="Aminotran_1_2"/>
    <property type="match status" value="1"/>
</dbReference>
<dbReference type="PANTHER" id="PTHR43795">
    <property type="entry name" value="BIFUNCTIONAL ASPARTATE AMINOTRANSFERASE AND GLUTAMATE/ASPARTATE-PREPHENATE AMINOTRANSFERASE-RELATED"/>
    <property type="match status" value="1"/>
</dbReference>
<dbReference type="Gene3D" id="3.40.640.10">
    <property type="entry name" value="Type I PLP-dependent aspartate aminotransferase-like (Major domain)"/>
    <property type="match status" value="1"/>
</dbReference>
<dbReference type="NCBIfam" id="NF006755">
    <property type="entry name" value="PRK09275.1"/>
    <property type="match status" value="1"/>
</dbReference>
<dbReference type="GO" id="GO:0004069">
    <property type="term" value="F:L-aspartate:2-oxoglutarate aminotransferase activity"/>
    <property type="evidence" value="ECO:0007669"/>
    <property type="project" value="UniProtKB-EC"/>
</dbReference>
<dbReference type="InterPro" id="IPR004838">
    <property type="entry name" value="NHTrfase_class1_PyrdxlP-BS"/>
</dbReference>
<dbReference type="InterPro" id="IPR022518">
    <property type="entry name" value="Aspartate_4-decarboxylase"/>
</dbReference>
<evidence type="ECO:0000259" key="3">
    <source>
        <dbReference type="Pfam" id="PF00155"/>
    </source>
</evidence>
<comment type="caution">
    <text evidence="4">The sequence shown here is derived from an EMBL/GenBank/DDBJ whole genome shotgun (WGS) entry which is preliminary data.</text>
</comment>
<dbReference type="Gene3D" id="1.10.20.110">
    <property type="match status" value="1"/>
</dbReference>